<keyword evidence="2" id="KW-1185">Reference proteome</keyword>
<proteinExistence type="predicted"/>
<dbReference type="Proteomes" id="UP001519460">
    <property type="component" value="Unassembled WGS sequence"/>
</dbReference>
<accession>A0ABD0L609</accession>
<evidence type="ECO:0000313" key="1">
    <source>
        <dbReference type="EMBL" id="KAK7494532.1"/>
    </source>
</evidence>
<comment type="caution">
    <text evidence="1">The sequence shown here is derived from an EMBL/GenBank/DDBJ whole genome shotgun (WGS) entry which is preliminary data.</text>
</comment>
<protein>
    <submittedName>
        <fullName evidence="1">Uncharacterized protein</fullName>
    </submittedName>
</protein>
<dbReference type="EMBL" id="JACVVK020000082">
    <property type="protein sequence ID" value="KAK7494532.1"/>
    <property type="molecule type" value="Genomic_DNA"/>
</dbReference>
<dbReference type="AlphaFoldDB" id="A0ABD0L609"/>
<gene>
    <name evidence="1" type="ORF">BaRGS_00014185</name>
</gene>
<evidence type="ECO:0000313" key="2">
    <source>
        <dbReference type="Proteomes" id="UP001519460"/>
    </source>
</evidence>
<name>A0ABD0L609_9CAEN</name>
<organism evidence="1 2">
    <name type="scientific">Batillaria attramentaria</name>
    <dbReference type="NCBI Taxonomy" id="370345"/>
    <lineage>
        <taxon>Eukaryota</taxon>
        <taxon>Metazoa</taxon>
        <taxon>Spiralia</taxon>
        <taxon>Lophotrochozoa</taxon>
        <taxon>Mollusca</taxon>
        <taxon>Gastropoda</taxon>
        <taxon>Caenogastropoda</taxon>
        <taxon>Sorbeoconcha</taxon>
        <taxon>Cerithioidea</taxon>
        <taxon>Batillariidae</taxon>
        <taxon>Batillaria</taxon>
    </lineage>
</organism>
<sequence>MLTLVPEQFPRVFHVHGVFNPFTLHWDWWNFTLDHGLLVDVSTQHTACIDPVSIRSVIRQIRSFCNMRITTLGTFKAETASLPRVTLSTDATHSQYRPHAWKSLHLCS</sequence>
<reference evidence="1 2" key="1">
    <citation type="journal article" date="2023" name="Sci. Data">
        <title>Genome assembly of the Korean intertidal mud-creeper Batillaria attramentaria.</title>
        <authorList>
            <person name="Patra A.K."/>
            <person name="Ho P.T."/>
            <person name="Jun S."/>
            <person name="Lee S.J."/>
            <person name="Kim Y."/>
            <person name="Won Y.J."/>
        </authorList>
    </citation>
    <scope>NUCLEOTIDE SEQUENCE [LARGE SCALE GENOMIC DNA]</scope>
    <source>
        <strain evidence="1">Wonlab-2016</strain>
    </source>
</reference>